<dbReference type="OrthoDB" id="5135290at2759"/>
<feature type="region of interest" description="Disordered" evidence="1">
    <location>
        <begin position="34"/>
        <end position="70"/>
    </location>
</feature>
<dbReference type="STRING" id="78410.A0A0P7B268"/>
<dbReference type="AlphaFoldDB" id="A0A0P7B268"/>
<comment type="caution">
    <text evidence="2">The sequence shown here is derived from an EMBL/GenBank/DDBJ whole genome shotgun (WGS) entry which is preliminary data.</text>
</comment>
<gene>
    <name evidence="2" type="ORF">AK830_g11102</name>
</gene>
<name>A0A0P7B268_9HYPO</name>
<reference evidence="2 3" key="1">
    <citation type="submission" date="2015-09" db="EMBL/GenBank/DDBJ databases">
        <title>Draft genome of a European isolate of the apple canker pathogen Neonectria ditissima.</title>
        <authorList>
            <person name="Gomez-Cortecero A."/>
            <person name="Harrison R.J."/>
            <person name="Armitage A.D."/>
        </authorList>
    </citation>
    <scope>NUCLEOTIDE SEQUENCE [LARGE SCALE GENOMIC DNA]</scope>
    <source>
        <strain evidence="2 3">R09/05</strain>
    </source>
</reference>
<dbReference type="Proteomes" id="UP000050424">
    <property type="component" value="Unassembled WGS sequence"/>
</dbReference>
<organism evidence="2 3">
    <name type="scientific">Neonectria ditissima</name>
    <dbReference type="NCBI Taxonomy" id="78410"/>
    <lineage>
        <taxon>Eukaryota</taxon>
        <taxon>Fungi</taxon>
        <taxon>Dikarya</taxon>
        <taxon>Ascomycota</taxon>
        <taxon>Pezizomycotina</taxon>
        <taxon>Sordariomycetes</taxon>
        <taxon>Hypocreomycetidae</taxon>
        <taxon>Hypocreales</taxon>
        <taxon>Nectriaceae</taxon>
        <taxon>Neonectria</taxon>
    </lineage>
</organism>
<evidence type="ECO:0000313" key="3">
    <source>
        <dbReference type="Proteomes" id="UP000050424"/>
    </source>
</evidence>
<sequence length="504" mass="56642">MECFCHKLLAQKFDDITESETLILRAWVSASSSTLQPPGQPFAPPELAIPAGQKRGAGNSSNEAQSRKQLRKTVDTSLKCPATQLSHDKQLQLTLPKTDVSKLIDTYSYEYAVKLFKGDKLDTQQISSEGRPYTRIFLAIERNNQKIEVQQLLRRVYCYTFALLHPKGTSIDPIVQEINNALPHTQQSVREKVYNILRIGERWKEIINDFLSILSPESQAIPWKYIEPRLTTAKLCLPHLRYTLQAIQEGLENLPEYTRTDLALTLVEACRFPTMKWKEFAIAYAKTVAQGINDEHVRCRISQSKCLLYRLGGDMDQALGSLRECAEAGLSNDEGKRLHSVHGLTAVQSALNSIQKEELATAEESLEAWTPLSQIASPMEEVVLFRKHMLLGKVLRYAGRFEESLAHLKAAQKLALDKKHLDSDEDLRNGSNQQVSDRDWWCDSDHHCIYLRYFESAGRTEADDTGSVPEPTGLPGYTGKARQCSVLDCGLAGLDGVFAVSRCS</sequence>
<dbReference type="EMBL" id="LKCW01000250">
    <property type="protein sequence ID" value="KPM35473.1"/>
    <property type="molecule type" value="Genomic_DNA"/>
</dbReference>
<evidence type="ECO:0000313" key="2">
    <source>
        <dbReference type="EMBL" id="KPM35473.1"/>
    </source>
</evidence>
<evidence type="ECO:0000256" key="1">
    <source>
        <dbReference type="SAM" id="MobiDB-lite"/>
    </source>
</evidence>
<accession>A0A0P7B268</accession>
<protein>
    <submittedName>
        <fullName evidence="2">Uncharacterized protein</fullName>
    </submittedName>
</protein>
<proteinExistence type="predicted"/>
<keyword evidence="3" id="KW-1185">Reference proteome</keyword>